<dbReference type="PROSITE" id="PS00571">
    <property type="entry name" value="AMIDASES"/>
    <property type="match status" value="1"/>
</dbReference>
<dbReference type="Gene3D" id="3.90.1300.10">
    <property type="entry name" value="Amidase signature (AS) domain"/>
    <property type="match status" value="1"/>
</dbReference>
<keyword evidence="3" id="KW-0378">Hydrolase</keyword>
<dbReference type="RefSeq" id="WP_307691615.1">
    <property type="nucleotide sequence ID" value="NZ_JAUSRO010000014.1"/>
</dbReference>
<evidence type="ECO:0000256" key="1">
    <source>
        <dbReference type="ARBA" id="ARBA00009199"/>
    </source>
</evidence>
<comment type="similarity">
    <text evidence="1">Belongs to the amidase family.</text>
</comment>
<evidence type="ECO:0000313" key="4">
    <source>
        <dbReference type="Proteomes" id="UP001226867"/>
    </source>
</evidence>
<dbReference type="PANTHER" id="PTHR11895">
    <property type="entry name" value="TRANSAMIDASE"/>
    <property type="match status" value="1"/>
</dbReference>
<dbReference type="Proteomes" id="UP001226867">
    <property type="component" value="Unassembled WGS sequence"/>
</dbReference>
<name>A0ABT9SD75_9BURK</name>
<dbReference type="EMBL" id="JAUSRO010000014">
    <property type="protein sequence ID" value="MDP9901849.1"/>
    <property type="molecule type" value="Genomic_DNA"/>
</dbReference>
<keyword evidence="4" id="KW-1185">Reference proteome</keyword>
<comment type="caution">
    <text evidence="3">The sequence shown here is derived from an EMBL/GenBank/DDBJ whole genome shotgun (WGS) entry which is preliminary data.</text>
</comment>
<dbReference type="InterPro" id="IPR036928">
    <property type="entry name" value="AS_sf"/>
</dbReference>
<proteinExistence type="inferred from homology"/>
<dbReference type="InterPro" id="IPR000120">
    <property type="entry name" value="Amidase"/>
</dbReference>
<evidence type="ECO:0000313" key="3">
    <source>
        <dbReference type="EMBL" id="MDP9901849.1"/>
    </source>
</evidence>
<dbReference type="SUPFAM" id="SSF75304">
    <property type="entry name" value="Amidase signature (AS) enzymes"/>
    <property type="match status" value="1"/>
</dbReference>
<dbReference type="InterPro" id="IPR023631">
    <property type="entry name" value="Amidase_dom"/>
</dbReference>
<dbReference type="Pfam" id="PF01425">
    <property type="entry name" value="Amidase"/>
    <property type="match status" value="1"/>
</dbReference>
<gene>
    <name evidence="3" type="ORF">J2W36_004119</name>
</gene>
<evidence type="ECO:0000259" key="2">
    <source>
        <dbReference type="Pfam" id="PF01425"/>
    </source>
</evidence>
<dbReference type="EC" id="3.5.1.4" evidence="3"/>
<accession>A0ABT9SD75</accession>
<reference evidence="3 4" key="1">
    <citation type="submission" date="2023-07" db="EMBL/GenBank/DDBJ databases">
        <title>Sorghum-associated microbial communities from plants grown in Nebraska, USA.</title>
        <authorList>
            <person name="Schachtman D."/>
        </authorList>
    </citation>
    <scope>NUCLEOTIDE SEQUENCE [LARGE SCALE GENOMIC DNA]</scope>
    <source>
        <strain evidence="3 4">DS1607</strain>
    </source>
</reference>
<dbReference type="InterPro" id="IPR020556">
    <property type="entry name" value="Amidase_CS"/>
</dbReference>
<organism evidence="3 4">
    <name type="scientific">Variovorax ginsengisoli</name>
    <dbReference type="NCBI Taxonomy" id="363844"/>
    <lineage>
        <taxon>Bacteria</taxon>
        <taxon>Pseudomonadati</taxon>
        <taxon>Pseudomonadota</taxon>
        <taxon>Betaproteobacteria</taxon>
        <taxon>Burkholderiales</taxon>
        <taxon>Comamonadaceae</taxon>
        <taxon>Variovorax</taxon>
    </lineage>
</organism>
<protein>
    <submittedName>
        <fullName evidence="3">Amidase</fullName>
        <ecNumber evidence="3">3.5.1.4</ecNumber>
    </submittedName>
</protein>
<dbReference type="GO" id="GO:0004040">
    <property type="term" value="F:amidase activity"/>
    <property type="evidence" value="ECO:0007669"/>
    <property type="project" value="UniProtKB-EC"/>
</dbReference>
<sequence length="457" mass="47418">MRFDENEYVESDATALASAVVQARVDPAVLLTMAIDRAHRLQPSFGAFSQFGEDLAWTQLQGPASTGPFAGVPFAVKDLGAPMAGLPTRAGSRSLARGVPPDARDGALIARLREGGFVPFGKTTVPEFGLNLSSEPMVGPVCRNPWAPAFGAGGSSGGAAAAVAAGIVPVAHATDAGGSIRIPAAACGVLGLKPGRGAVPRGPDYGNVFGDMAAEFVVTRSVRDSIAVWQWVTREAPSFERVAPLRIGLLLEAPLGSRMEAAWVDAASTAAAALRAAGHTVTPIDGQRLKPACTDAALAFMTYACRSSASAVESLNPAADDLEPITWAAARRGMTFTATNYMAAEIAVARSTDLMADFFGEVDVLLTPALACSLPEIGVLRTDGDDLDQHLARFDRYAPFAAVANASGCPAISVPHGSDAAGRPLAIQMMGRVGSETRLLGLAAWFEAHFPWRPVAP</sequence>
<feature type="domain" description="Amidase" evidence="2">
    <location>
        <begin position="32"/>
        <end position="440"/>
    </location>
</feature>
<dbReference type="PANTHER" id="PTHR11895:SF7">
    <property type="entry name" value="GLUTAMYL-TRNA(GLN) AMIDOTRANSFERASE SUBUNIT A, MITOCHONDRIAL"/>
    <property type="match status" value="1"/>
</dbReference>